<dbReference type="EMBL" id="BARU01013265">
    <property type="protein sequence ID" value="GAH34829.1"/>
    <property type="molecule type" value="Genomic_DNA"/>
</dbReference>
<sequence>MSVRDLTGEDTDRVRAALPGYVIDGQVGRGGCGVVLAGTHRGLGRRVAIKQIPPQFAHDAQVRRRFVGEARLMAAIDHPHVVPVYDFIERADLCLLVME</sequence>
<keyword evidence="3" id="KW-0418">Kinase</keyword>
<evidence type="ECO:0000256" key="4">
    <source>
        <dbReference type="ARBA" id="ARBA00022840"/>
    </source>
</evidence>
<dbReference type="SUPFAM" id="SSF56112">
    <property type="entry name" value="Protein kinase-like (PK-like)"/>
    <property type="match status" value="1"/>
</dbReference>
<feature type="domain" description="Protein kinase" evidence="5">
    <location>
        <begin position="21"/>
        <end position="99"/>
    </location>
</feature>
<keyword evidence="1" id="KW-0808">Transferase</keyword>
<dbReference type="Gene3D" id="3.30.200.20">
    <property type="entry name" value="Phosphorylase Kinase, domain 1"/>
    <property type="match status" value="1"/>
</dbReference>
<gene>
    <name evidence="6" type="ORF">S03H2_24059</name>
</gene>
<dbReference type="Pfam" id="PF00069">
    <property type="entry name" value="Pkinase"/>
    <property type="match status" value="1"/>
</dbReference>
<dbReference type="GO" id="GO:0005524">
    <property type="term" value="F:ATP binding"/>
    <property type="evidence" value="ECO:0007669"/>
    <property type="project" value="UniProtKB-KW"/>
</dbReference>
<dbReference type="AlphaFoldDB" id="X1FZQ0"/>
<dbReference type="PANTHER" id="PTHR43289">
    <property type="entry name" value="MITOGEN-ACTIVATED PROTEIN KINASE KINASE KINASE 20-RELATED"/>
    <property type="match status" value="1"/>
</dbReference>
<comment type="caution">
    <text evidence="6">The sequence shown here is derived from an EMBL/GenBank/DDBJ whole genome shotgun (WGS) entry which is preliminary data.</text>
</comment>
<evidence type="ECO:0000313" key="6">
    <source>
        <dbReference type="EMBL" id="GAH34829.1"/>
    </source>
</evidence>
<organism evidence="6">
    <name type="scientific">marine sediment metagenome</name>
    <dbReference type="NCBI Taxonomy" id="412755"/>
    <lineage>
        <taxon>unclassified sequences</taxon>
        <taxon>metagenomes</taxon>
        <taxon>ecological metagenomes</taxon>
    </lineage>
</organism>
<evidence type="ECO:0000256" key="1">
    <source>
        <dbReference type="ARBA" id="ARBA00022679"/>
    </source>
</evidence>
<evidence type="ECO:0000256" key="3">
    <source>
        <dbReference type="ARBA" id="ARBA00022777"/>
    </source>
</evidence>
<dbReference type="InterPro" id="IPR011009">
    <property type="entry name" value="Kinase-like_dom_sf"/>
</dbReference>
<evidence type="ECO:0000256" key="2">
    <source>
        <dbReference type="ARBA" id="ARBA00022741"/>
    </source>
</evidence>
<dbReference type="PROSITE" id="PS50011">
    <property type="entry name" value="PROTEIN_KINASE_DOM"/>
    <property type="match status" value="1"/>
</dbReference>
<name>X1FZQ0_9ZZZZ</name>
<dbReference type="InterPro" id="IPR000719">
    <property type="entry name" value="Prot_kinase_dom"/>
</dbReference>
<feature type="non-terminal residue" evidence="6">
    <location>
        <position position="99"/>
    </location>
</feature>
<accession>X1FZQ0</accession>
<dbReference type="GO" id="GO:0004674">
    <property type="term" value="F:protein serine/threonine kinase activity"/>
    <property type="evidence" value="ECO:0007669"/>
    <property type="project" value="TreeGrafter"/>
</dbReference>
<dbReference type="PANTHER" id="PTHR43289:SF6">
    <property type="entry name" value="SERINE_THREONINE-PROTEIN KINASE NEKL-3"/>
    <property type="match status" value="1"/>
</dbReference>
<keyword evidence="2" id="KW-0547">Nucleotide-binding</keyword>
<protein>
    <recommendedName>
        <fullName evidence="5">Protein kinase domain-containing protein</fullName>
    </recommendedName>
</protein>
<reference evidence="6" key="1">
    <citation type="journal article" date="2014" name="Front. Microbiol.">
        <title>High frequency of phylogenetically diverse reductive dehalogenase-homologous genes in deep subseafloor sedimentary metagenomes.</title>
        <authorList>
            <person name="Kawai M."/>
            <person name="Futagami T."/>
            <person name="Toyoda A."/>
            <person name="Takaki Y."/>
            <person name="Nishi S."/>
            <person name="Hori S."/>
            <person name="Arai W."/>
            <person name="Tsubouchi T."/>
            <person name="Morono Y."/>
            <person name="Uchiyama I."/>
            <person name="Ito T."/>
            <person name="Fujiyama A."/>
            <person name="Inagaki F."/>
            <person name="Takami H."/>
        </authorList>
    </citation>
    <scope>NUCLEOTIDE SEQUENCE</scope>
    <source>
        <strain evidence="6">Expedition CK06-06</strain>
    </source>
</reference>
<evidence type="ECO:0000259" key="5">
    <source>
        <dbReference type="PROSITE" id="PS50011"/>
    </source>
</evidence>
<proteinExistence type="predicted"/>
<keyword evidence="4" id="KW-0067">ATP-binding</keyword>